<feature type="domain" description="RNA polymerase sigma-70 region 2" evidence="5">
    <location>
        <begin position="23"/>
        <end position="89"/>
    </location>
</feature>
<evidence type="ECO:0000256" key="4">
    <source>
        <dbReference type="ARBA" id="ARBA00023163"/>
    </source>
</evidence>
<gene>
    <name evidence="7" type="ORF">C8N29_103214</name>
</gene>
<dbReference type="PANTHER" id="PTHR43133:SF62">
    <property type="entry name" value="RNA POLYMERASE SIGMA FACTOR SIGZ"/>
    <property type="match status" value="1"/>
</dbReference>
<comment type="similarity">
    <text evidence="1">Belongs to the sigma-70 factor family. ECF subfamily.</text>
</comment>
<dbReference type="GO" id="GO:0016987">
    <property type="term" value="F:sigma factor activity"/>
    <property type="evidence" value="ECO:0007669"/>
    <property type="project" value="UniProtKB-KW"/>
</dbReference>
<dbReference type="InterPro" id="IPR013324">
    <property type="entry name" value="RNA_pol_sigma_r3/r4-like"/>
</dbReference>
<evidence type="ECO:0000256" key="1">
    <source>
        <dbReference type="ARBA" id="ARBA00010641"/>
    </source>
</evidence>
<evidence type="ECO:0000256" key="2">
    <source>
        <dbReference type="ARBA" id="ARBA00023015"/>
    </source>
</evidence>
<dbReference type="SUPFAM" id="SSF88946">
    <property type="entry name" value="Sigma2 domain of RNA polymerase sigma factors"/>
    <property type="match status" value="1"/>
</dbReference>
<dbReference type="InterPro" id="IPR007627">
    <property type="entry name" value="RNA_pol_sigma70_r2"/>
</dbReference>
<keyword evidence="8" id="KW-1185">Reference proteome</keyword>
<accession>A0A2T5J1Y9</accession>
<dbReference type="Pfam" id="PF04542">
    <property type="entry name" value="Sigma70_r2"/>
    <property type="match status" value="1"/>
</dbReference>
<dbReference type="InterPro" id="IPR013325">
    <property type="entry name" value="RNA_pol_sigma_r2"/>
</dbReference>
<dbReference type="PANTHER" id="PTHR43133">
    <property type="entry name" value="RNA POLYMERASE ECF-TYPE SIGMA FACTO"/>
    <property type="match status" value="1"/>
</dbReference>
<comment type="caution">
    <text evidence="7">The sequence shown here is derived from an EMBL/GenBank/DDBJ whole genome shotgun (WGS) entry which is preliminary data.</text>
</comment>
<evidence type="ECO:0000259" key="6">
    <source>
        <dbReference type="Pfam" id="PF08281"/>
    </source>
</evidence>
<keyword evidence="4" id="KW-0804">Transcription</keyword>
<dbReference type="GO" id="GO:0006352">
    <property type="term" value="P:DNA-templated transcription initiation"/>
    <property type="evidence" value="ECO:0007669"/>
    <property type="project" value="InterPro"/>
</dbReference>
<organism evidence="7 8">
    <name type="scientific">Agitococcus lubricus</name>
    <dbReference type="NCBI Taxonomy" id="1077255"/>
    <lineage>
        <taxon>Bacteria</taxon>
        <taxon>Pseudomonadati</taxon>
        <taxon>Pseudomonadota</taxon>
        <taxon>Gammaproteobacteria</taxon>
        <taxon>Moraxellales</taxon>
        <taxon>Moraxellaceae</taxon>
        <taxon>Agitococcus</taxon>
    </lineage>
</organism>
<sequence length="180" mass="20277">MAEDLAVLLCKTALGDQRAFERLYQLSSPKLYGVALVVLKRKDLAEEALQDAFVSVWHSAHSFSMEKGSAQTWLTTIVRNRCLDKLRRQPQGIVDLQPEEWENMISDKAEPLDEVMADADAKRLNKCLEHLDENQRKSVALAYFQGLSHSQLATQLSAPLGTVKAWVRRGLDKLKGCLQL</sequence>
<reference evidence="7 8" key="1">
    <citation type="submission" date="2018-04" db="EMBL/GenBank/DDBJ databases">
        <title>Genomic Encyclopedia of Archaeal and Bacterial Type Strains, Phase II (KMG-II): from individual species to whole genera.</title>
        <authorList>
            <person name="Goeker M."/>
        </authorList>
    </citation>
    <scope>NUCLEOTIDE SEQUENCE [LARGE SCALE GENOMIC DNA]</scope>
    <source>
        <strain evidence="7 8">DSM 5822</strain>
    </source>
</reference>
<dbReference type="Gene3D" id="1.10.1740.10">
    <property type="match status" value="1"/>
</dbReference>
<evidence type="ECO:0000313" key="8">
    <source>
        <dbReference type="Proteomes" id="UP000244223"/>
    </source>
</evidence>
<dbReference type="InterPro" id="IPR013249">
    <property type="entry name" value="RNA_pol_sigma70_r4_t2"/>
</dbReference>
<dbReference type="SUPFAM" id="SSF88659">
    <property type="entry name" value="Sigma3 and sigma4 domains of RNA polymerase sigma factors"/>
    <property type="match status" value="1"/>
</dbReference>
<protein>
    <submittedName>
        <fullName evidence="7">RNA polymerase sigma-70 factor (ECF subfamily)</fullName>
    </submittedName>
</protein>
<dbReference type="Pfam" id="PF08281">
    <property type="entry name" value="Sigma70_r4_2"/>
    <property type="match status" value="1"/>
</dbReference>
<keyword evidence="3" id="KW-0731">Sigma factor</keyword>
<dbReference type="GO" id="GO:0003677">
    <property type="term" value="F:DNA binding"/>
    <property type="evidence" value="ECO:0007669"/>
    <property type="project" value="InterPro"/>
</dbReference>
<dbReference type="CDD" id="cd06171">
    <property type="entry name" value="Sigma70_r4"/>
    <property type="match status" value="1"/>
</dbReference>
<dbReference type="RefSeq" id="WP_107864900.1">
    <property type="nucleotide sequence ID" value="NZ_QAON01000003.1"/>
</dbReference>
<dbReference type="InterPro" id="IPR039425">
    <property type="entry name" value="RNA_pol_sigma-70-like"/>
</dbReference>
<feature type="domain" description="RNA polymerase sigma factor 70 region 4 type 2" evidence="6">
    <location>
        <begin position="123"/>
        <end position="174"/>
    </location>
</feature>
<dbReference type="Gene3D" id="1.10.10.10">
    <property type="entry name" value="Winged helix-like DNA-binding domain superfamily/Winged helix DNA-binding domain"/>
    <property type="match status" value="1"/>
</dbReference>
<evidence type="ECO:0000313" key="7">
    <source>
        <dbReference type="EMBL" id="PTQ90461.1"/>
    </source>
</evidence>
<proteinExistence type="inferred from homology"/>
<name>A0A2T5J1Y9_9GAMM</name>
<dbReference type="Proteomes" id="UP000244223">
    <property type="component" value="Unassembled WGS sequence"/>
</dbReference>
<dbReference type="InterPro" id="IPR036388">
    <property type="entry name" value="WH-like_DNA-bd_sf"/>
</dbReference>
<dbReference type="EMBL" id="QAON01000003">
    <property type="protein sequence ID" value="PTQ90461.1"/>
    <property type="molecule type" value="Genomic_DNA"/>
</dbReference>
<dbReference type="InterPro" id="IPR014284">
    <property type="entry name" value="RNA_pol_sigma-70_dom"/>
</dbReference>
<evidence type="ECO:0000259" key="5">
    <source>
        <dbReference type="Pfam" id="PF04542"/>
    </source>
</evidence>
<keyword evidence="2" id="KW-0805">Transcription regulation</keyword>
<dbReference type="NCBIfam" id="TIGR02937">
    <property type="entry name" value="sigma70-ECF"/>
    <property type="match status" value="1"/>
</dbReference>
<dbReference type="OrthoDB" id="2678696at2"/>
<dbReference type="AlphaFoldDB" id="A0A2T5J1Y9"/>
<evidence type="ECO:0000256" key="3">
    <source>
        <dbReference type="ARBA" id="ARBA00023082"/>
    </source>
</evidence>